<organism evidence="6 7">
    <name type="scientific">Brassicogethes aeneus</name>
    <name type="common">Rape pollen beetle</name>
    <name type="synonym">Meligethes aeneus</name>
    <dbReference type="NCBI Taxonomy" id="1431903"/>
    <lineage>
        <taxon>Eukaryota</taxon>
        <taxon>Metazoa</taxon>
        <taxon>Ecdysozoa</taxon>
        <taxon>Arthropoda</taxon>
        <taxon>Hexapoda</taxon>
        <taxon>Insecta</taxon>
        <taxon>Pterygota</taxon>
        <taxon>Neoptera</taxon>
        <taxon>Endopterygota</taxon>
        <taxon>Coleoptera</taxon>
        <taxon>Polyphaga</taxon>
        <taxon>Cucujiformia</taxon>
        <taxon>Nitidulidae</taxon>
        <taxon>Meligethinae</taxon>
        <taxon>Brassicogethes</taxon>
    </lineage>
</organism>
<evidence type="ECO:0000256" key="5">
    <source>
        <dbReference type="ARBA" id="ARBA00023242"/>
    </source>
</evidence>
<keyword evidence="7" id="KW-1185">Reference proteome</keyword>
<dbReference type="PANTHER" id="PTHR46481:SF10">
    <property type="entry name" value="ZINC FINGER BED DOMAIN-CONTAINING PROTEIN 39"/>
    <property type="match status" value="1"/>
</dbReference>
<evidence type="ECO:0000256" key="1">
    <source>
        <dbReference type="ARBA" id="ARBA00004123"/>
    </source>
</evidence>
<name>A0A9P0BH72_BRAAE</name>
<dbReference type="SUPFAM" id="SSF53098">
    <property type="entry name" value="Ribonuclease H-like"/>
    <property type="match status" value="1"/>
</dbReference>
<evidence type="ECO:0000256" key="2">
    <source>
        <dbReference type="ARBA" id="ARBA00022723"/>
    </source>
</evidence>
<dbReference type="Proteomes" id="UP001154078">
    <property type="component" value="Chromosome 8"/>
</dbReference>
<dbReference type="GO" id="GO:0008270">
    <property type="term" value="F:zinc ion binding"/>
    <property type="evidence" value="ECO:0007669"/>
    <property type="project" value="UniProtKB-KW"/>
</dbReference>
<protein>
    <submittedName>
        <fullName evidence="6">Uncharacterized protein</fullName>
    </submittedName>
</protein>
<evidence type="ECO:0000313" key="6">
    <source>
        <dbReference type="EMBL" id="CAH0563065.1"/>
    </source>
</evidence>
<dbReference type="OrthoDB" id="6752983at2759"/>
<evidence type="ECO:0000313" key="7">
    <source>
        <dbReference type="Proteomes" id="UP001154078"/>
    </source>
</evidence>
<dbReference type="GO" id="GO:0005634">
    <property type="term" value="C:nucleus"/>
    <property type="evidence" value="ECO:0007669"/>
    <property type="project" value="UniProtKB-SubCell"/>
</dbReference>
<reference evidence="6" key="1">
    <citation type="submission" date="2021-12" db="EMBL/GenBank/DDBJ databases">
        <authorList>
            <person name="King R."/>
        </authorList>
    </citation>
    <scope>NUCLEOTIDE SEQUENCE</scope>
</reference>
<dbReference type="PANTHER" id="PTHR46481">
    <property type="entry name" value="ZINC FINGER BED DOMAIN-CONTAINING PROTEIN 4"/>
    <property type="match status" value="1"/>
</dbReference>
<dbReference type="InterPro" id="IPR052035">
    <property type="entry name" value="ZnF_BED_domain_contain"/>
</dbReference>
<dbReference type="InterPro" id="IPR012337">
    <property type="entry name" value="RNaseH-like_sf"/>
</dbReference>
<accession>A0A9P0BH72</accession>
<gene>
    <name evidence="6" type="ORF">MELIAE_LOCUS12051</name>
</gene>
<keyword evidence="4" id="KW-0862">Zinc</keyword>
<dbReference type="EMBL" id="OV121139">
    <property type="protein sequence ID" value="CAH0563065.1"/>
    <property type="molecule type" value="Genomic_DNA"/>
</dbReference>
<proteinExistence type="predicted"/>
<comment type="subcellular location">
    <subcellularLocation>
        <location evidence="1">Nucleus</location>
    </subcellularLocation>
</comment>
<dbReference type="AlphaFoldDB" id="A0A9P0BH72"/>
<sequence length="385" mass="43795">MSLDGWSNVHNEPIICTSFVSQSGESVLIDTVDTTGKSHTAEYLKEIALESMSNATKKFGVSVRSIVTDNASNVAKMRTNLESDNLIQYGCSAHVLNLLALDLDNSAVTDHILRVIKYFRNKHLPAALAKETLGKKLILPHEVRWNTMTDAIKSFLENRGNLVQLCQDHKNDIDPHITKIINDVNIVMNAEHMLSYLKPIAVALDRAQRDKTTIAIVVEIWNKLELDLKGQSLDVKKHFYRRKDMALDAPHYLANMLDHRFLGKCLNNHQREQAFTYLNKINPDFIPFVMALLAESTPFPKYVFLPQFRNTSPMMWWKGIIIDDTTWPNKQGFLSLCEQLLTAIAATASLERMFSSFGLVQSKLRNRLGNEKAGKLTFLFKYKNQ</sequence>
<evidence type="ECO:0000256" key="4">
    <source>
        <dbReference type="ARBA" id="ARBA00022833"/>
    </source>
</evidence>
<keyword evidence="5" id="KW-0539">Nucleus</keyword>
<keyword evidence="3" id="KW-0863">Zinc-finger</keyword>
<evidence type="ECO:0000256" key="3">
    <source>
        <dbReference type="ARBA" id="ARBA00022771"/>
    </source>
</evidence>
<keyword evidence="2" id="KW-0479">Metal-binding</keyword>